<dbReference type="Gramene" id="Solyc10g052450.1.1">
    <property type="protein sequence ID" value="Solyc10g052450.1.1.1"/>
    <property type="gene ID" value="Solyc10g052450.1"/>
</dbReference>
<reference evidence="1" key="1">
    <citation type="journal article" date="2012" name="Nature">
        <title>The tomato genome sequence provides insights into fleshy fruit evolution.</title>
        <authorList>
            <consortium name="Tomato Genome Consortium"/>
        </authorList>
    </citation>
    <scope>NUCLEOTIDE SEQUENCE [LARGE SCALE GENOMIC DNA]</scope>
    <source>
        <strain evidence="1">cv. Heinz 1706</strain>
    </source>
</reference>
<reference evidence="1" key="2">
    <citation type="submission" date="2019-01" db="UniProtKB">
        <authorList>
            <consortium name="EnsemblPlants"/>
        </authorList>
    </citation>
    <scope>IDENTIFICATION</scope>
    <source>
        <strain evidence="1">cv. Heinz 1706</strain>
    </source>
</reference>
<dbReference type="InParanoid" id="A0A3Q7JBZ0"/>
<proteinExistence type="predicted"/>
<sequence length="62" mass="6752">MSFTAFMHISGLILLALISTYSWTISRGPLASRIPSISLLGGCVFKDTMTLFTVLCPVTSHF</sequence>
<evidence type="ECO:0000313" key="1">
    <source>
        <dbReference type="EnsemblPlants" id="Solyc10g052450.1.1.1"/>
    </source>
</evidence>
<name>A0A3Q7JBZ0_SOLLC</name>
<dbReference type="PaxDb" id="4081-Solyc10g052450.1.1"/>
<accession>A0A3Q7JBZ0</accession>
<dbReference type="EnsemblPlants" id="Solyc10g052450.1.1">
    <property type="protein sequence ID" value="Solyc10g052450.1.1.1"/>
    <property type="gene ID" value="Solyc10g052450.1"/>
</dbReference>
<organism evidence="1">
    <name type="scientific">Solanum lycopersicum</name>
    <name type="common">Tomato</name>
    <name type="synonym">Lycopersicon esculentum</name>
    <dbReference type="NCBI Taxonomy" id="4081"/>
    <lineage>
        <taxon>Eukaryota</taxon>
        <taxon>Viridiplantae</taxon>
        <taxon>Streptophyta</taxon>
        <taxon>Embryophyta</taxon>
        <taxon>Tracheophyta</taxon>
        <taxon>Spermatophyta</taxon>
        <taxon>Magnoliopsida</taxon>
        <taxon>eudicotyledons</taxon>
        <taxon>Gunneridae</taxon>
        <taxon>Pentapetalae</taxon>
        <taxon>asterids</taxon>
        <taxon>lamiids</taxon>
        <taxon>Solanales</taxon>
        <taxon>Solanaceae</taxon>
        <taxon>Solanoideae</taxon>
        <taxon>Solaneae</taxon>
        <taxon>Solanum</taxon>
        <taxon>Solanum subgen. Lycopersicon</taxon>
    </lineage>
</organism>
<keyword evidence="2" id="KW-1185">Reference proteome</keyword>
<protein>
    <submittedName>
        <fullName evidence="1">Uncharacterized protein</fullName>
    </submittedName>
</protein>
<dbReference type="Proteomes" id="UP000004994">
    <property type="component" value="Chromosome 10"/>
</dbReference>
<evidence type="ECO:0000313" key="2">
    <source>
        <dbReference type="Proteomes" id="UP000004994"/>
    </source>
</evidence>
<dbReference type="AlphaFoldDB" id="A0A3Q7JBZ0"/>